<evidence type="ECO:0000313" key="1">
    <source>
        <dbReference type="EMBL" id="SCB12308.1"/>
    </source>
</evidence>
<sequence>MGIGKLIEEVAGAVAADEAVEAVDPNAGFLTKAAAAVAGFEGVNKLTDVLKEKEQEPAADNSGDQNG</sequence>
<accession>A0A1C3UA11</accession>
<protein>
    <submittedName>
        <fullName evidence="1">Uncharacterized protein</fullName>
    </submittedName>
</protein>
<name>A0A1C3UA11_9HYPH</name>
<reference evidence="2" key="1">
    <citation type="submission" date="2016-08" db="EMBL/GenBank/DDBJ databases">
        <authorList>
            <person name="Varghese N."/>
            <person name="Submissions Spin"/>
        </authorList>
    </citation>
    <scope>NUCLEOTIDE SEQUENCE [LARGE SCALE GENOMIC DNA]</scope>
    <source>
        <strain evidence="2">HAMBI 2975</strain>
    </source>
</reference>
<proteinExistence type="predicted"/>
<keyword evidence="2" id="KW-1185">Reference proteome</keyword>
<evidence type="ECO:0000313" key="2">
    <source>
        <dbReference type="Proteomes" id="UP000199101"/>
    </source>
</evidence>
<dbReference type="Proteomes" id="UP000199101">
    <property type="component" value="Unassembled WGS sequence"/>
</dbReference>
<dbReference type="RefSeq" id="WP_092707204.1">
    <property type="nucleotide sequence ID" value="NZ_FMAG01000001.1"/>
</dbReference>
<organism evidence="1 2">
    <name type="scientific">Rhizobium multihospitium</name>
    <dbReference type="NCBI Taxonomy" id="410764"/>
    <lineage>
        <taxon>Bacteria</taxon>
        <taxon>Pseudomonadati</taxon>
        <taxon>Pseudomonadota</taxon>
        <taxon>Alphaproteobacteria</taxon>
        <taxon>Hyphomicrobiales</taxon>
        <taxon>Rhizobiaceae</taxon>
        <taxon>Rhizobium/Agrobacterium group</taxon>
        <taxon>Rhizobium</taxon>
    </lineage>
</organism>
<gene>
    <name evidence="1" type="ORF">GA0061103_1787</name>
</gene>
<dbReference type="AlphaFoldDB" id="A0A1C3UA11"/>
<dbReference type="EMBL" id="FMAG01000001">
    <property type="protein sequence ID" value="SCB12308.1"/>
    <property type="molecule type" value="Genomic_DNA"/>
</dbReference>
<dbReference type="OrthoDB" id="8397998at2"/>